<evidence type="ECO:0000313" key="1">
    <source>
        <dbReference type="EMBL" id="TDK89972.1"/>
    </source>
</evidence>
<evidence type="ECO:0000313" key="2">
    <source>
        <dbReference type="Proteomes" id="UP000294929"/>
    </source>
</evidence>
<protein>
    <recommendedName>
        <fullName evidence="3">ESX-1 secretion-associated protein</fullName>
    </recommendedName>
</protein>
<dbReference type="AlphaFoldDB" id="A0A4R5WHI0"/>
<dbReference type="Proteomes" id="UP000294929">
    <property type="component" value="Unassembled WGS sequence"/>
</dbReference>
<gene>
    <name evidence="1" type="ORF">EUA03_10355</name>
</gene>
<reference evidence="1 2" key="1">
    <citation type="submission" date="2019-01" db="EMBL/GenBank/DDBJ databases">
        <title>High-quality-draft genome sequences of five non-tuberculosis mycobacteriaceae isolated from a nosocomial environment.</title>
        <authorList>
            <person name="Tiago I."/>
            <person name="Alarico S."/>
            <person name="Pereira S.G."/>
            <person name="Coelho C."/>
            <person name="Maranha A."/>
            <person name="Empadinhas N."/>
        </authorList>
    </citation>
    <scope>NUCLEOTIDE SEQUENCE [LARGE SCALE GENOMIC DNA]</scope>
    <source>
        <strain evidence="1 2">24AIII</strain>
    </source>
</reference>
<accession>A0A4R5WHI0</accession>
<evidence type="ECO:0008006" key="3">
    <source>
        <dbReference type="Google" id="ProtNLM"/>
    </source>
</evidence>
<name>A0A4R5WHI0_MYCMU</name>
<organism evidence="1 2">
    <name type="scientific">Mycolicibacterium mucogenicum</name>
    <name type="common">Mycobacterium mucogenicum</name>
    <dbReference type="NCBI Taxonomy" id="56689"/>
    <lineage>
        <taxon>Bacteria</taxon>
        <taxon>Bacillati</taxon>
        <taxon>Actinomycetota</taxon>
        <taxon>Actinomycetes</taxon>
        <taxon>Mycobacteriales</taxon>
        <taxon>Mycobacteriaceae</taxon>
        <taxon>Mycolicibacterium</taxon>
    </lineage>
</organism>
<proteinExistence type="predicted"/>
<dbReference type="EMBL" id="SDLO01000007">
    <property type="protein sequence ID" value="TDK89972.1"/>
    <property type="molecule type" value="Genomic_DNA"/>
</dbReference>
<comment type="caution">
    <text evidence="1">The sequence shown here is derived from an EMBL/GenBank/DDBJ whole genome shotgun (WGS) entry which is preliminary data.</text>
</comment>
<dbReference type="RefSeq" id="WP_133426502.1">
    <property type="nucleotide sequence ID" value="NZ_SDLO01000007.1"/>
</dbReference>
<sequence>MSDALRVDSEGLQSHADVCDTTAASLLGITAPVAAGHHTQASMSAVTTSHSLIDTVTSTLSNRATSTGETLRAAAASYTRTDGDSGQAISTTVQL</sequence>